<accession>A0A7X0SHF8</accession>
<dbReference type="Pfam" id="PF06114">
    <property type="entry name" value="Peptidase_M78"/>
    <property type="match status" value="1"/>
</dbReference>
<evidence type="ECO:0000313" key="2">
    <source>
        <dbReference type="EMBL" id="MBB6730047.1"/>
    </source>
</evidence>
<proteinExistence type="predicted"/>
<protein>
    <submittedName>
        <fullName evidence="2">ImmA/IrrE family metallo-endopeptidase</fullName>
    </submittedName>
</protein>
<sequence>MMNYYRPTPLEQWIENLWIKSGVLTPGQLTIDEVAGRLNVWVHFMNQPGKALEWMGMRSVLVDRRLSRAEQWEEFLHELCHVLRHAGSQTLMPQPFLESQEAEANRFVLYASMPSFMLKRLRFPDRQSDAAELIVSHFGVTYSLAYRRLEQIRRRTFEAILWEEVERLAQARGDGDGAPGADARSHRRASAALASGFRVGINP</sequence>
<name>A0A7X0SHF8_9BACL</name>
<dbReference type="AlphaFoldDB" id="A0A7X0SHF8"/>
<evidence type="ECO:0000259" key="1">
    <source>
        <dbReference type="Pfam" id="PF06114"/>
    </source>
</evidence>
<comment type="caution">
    <text evidence="2">The sequence shown here is derived from an EMBL/GenBank/DDBJ whole genome shotgun (WGS) entry which is preliminary data.</text>
</comment>
<organism evidence="2 3">
    <name type="scientific">Cohnella zeiphila</name>
    <dbReference type="NCBI Taxonomy" id="2761120"/>
    <lineage>
        <taxon>Bacteria</taxon>
        <taxon>Bacillati</taxon>
        <taxon>Bacillota</taxon>
        <taxon>Bacilli</taxon>
        <taxon>Bacillales</taxon>
        <taxon>Paenibacillaceae</taxon>
        <taxon>Cohnella</taxon>
    </lineage>
</organism>
<dbReference type="Proteomes" id="UP000564644">
    <property type="component" value="Unassembled WGS sequence"/>
</dbReference>
<gene>
    <name evidence="2" type="ORF">H7C18_03980</name>
</gene>
<keyword evidence="3" id="KW-1185">Reference proteome</keyword>
<evidence type="ECO:0000313" key="3">
    <source>
        <dbReference type="Proteomes" id="UP000564644"/>
    </source>
</evidence>
<reference evidence="2 3" key="1">
    <citation type="submission" date="2020-08" db="EMBL/GenBank/DDBJ databases">
        <title>Cohnella phylogeny.</title>
        <authorList>
            <person name="Dunlap C."/>
        </authorList>
    </citation>
    <scope>NUCLEOTIDE SEQUENCE [LARGE SCALE GENOMIC DNA]</scope>
    <source>
        <strain evidence="2 3">CBP 2801</strain>
    </source>
</reference>
<dbReference type="InterPro" id="IPR010359">
    <property type="entry name" value="IrrE_HExxH"/>
</dbReference>
<feature type="domain" description="IrrE N-terminal-like" evidence="1">
    <location>
        <begin position="37"/>
        <end position="149"/>
    </location>
</feature>
<dbReference type="EMBL" id="JACJVO010000005">
    <property type="protein sequence ID" value="MBB6730047.1"/>
    <property type="molecule type" value="Genomic_DNA"/>
</dbReference>